<dbReference type="AlphaFoldDB" id="A0A177FJ94"/>
<dbReference type="Gene3D" id="3.40.309.10">
    <property type="entry name" value="Aldehyde Dehydrogenase, Chain A, domain 2"/>
    <property type="match status" value="1"/>
</dbReference>
<feature type="domain" description="Aldehyde dehydrogenase" evidence="8">
    <location>
        <begin position="23"/>
        <end position="486"/>
    </location>
</feature>
<dbReference type="SUPFAM" id="SSF53720">
    <property type="entry name" value="ALDH-like"/>
    <property type="match status" value="1"/>
</dbReference>
<dbReference type="InterPro" id="IPR029510">
    <property type="entry name" value="Ald_DH_CS_GLU"/>
</dbReference>
<proteinExistence type="inferred from homology"/>
<accession>A0A177FJ94</accession>
<feature type="active site" evidence="5">
    <location>
        <position position="258"/>
    </location>
</feature>
<organism evidence="9 10">
    <name type="scientific">Fonsecaea monophora</name>
    <dbReference type="NCBI Taxonomy" id="254056"/>
    <lineage>
        <taxon>Eukaryota</taxon>
        <taxon>Fungi</taxon>
        <taxon>Dikarya</taxon>
        <taxon>Ascomycota</taxon>
        <taxon>Pezizomycotina</taxon>
        <taxon>Eurotiomycetes</taxon>
        <taxon>Chaetothyriomycetidae</taxon>
        <taxon>Chaetothyriales</taxon>
        <taxon>Herpotrichiellaceae</taxon>
        <taxon>Fonsecaea</taxon>
    </lineage>
</organism>
<evidence type="ECO:0000256" key="6">
    <source>
        <dbReference type="RuleBase" id="RU003345"/>
    </source>
</evidence>
<dbReference type="InterPro" id="IPR016163">
    <property type="entry name" value="Ald_DH_C"/>
</dbReference>
<name>A0A177FJ94_9EURO</name>
<reference evidence="9 10" key="1">
    <citation type="submission" date="2016-03" db="EMBL/GenBank/DDBJ databases">
        <title>Draft genome sequence of the Fonsecaea monophora CBS 269.37.</title>
        <authorList>
            <person name="Bombassaro A."/>
            <person name="Vinicius W.A."/>
            <person name="De Hoog S."/>
            <person name="Sun J."/>
            <person name="Souza E.M."/>
            <person name="Raittz R.T."/>
            <person name="Costa F."/>
            <person name="Leao A.C."/>
            <person name="Tadra-Sfeir M.Z."/>
            <person name="Baura V."/>
            <person name="Balsanelli E."/>
            <person name="Pedrosa F.O."/>
            <person name="Moreno L.F."/>
            <person name="Steffens M.B."/>
            <person name="Xi L."/>
            <person name="Bocca A.L."/>
            <person name="Felipe M.S."/>
            <person name="Teixeira M."/>
            <person name="Telles Filho F.Q."/>
            <person name="Azevedo C.M."/>
            <person name="Gomes R."/>
            <person name="Vicente V.A."/>
        </authorList>
    </citation>
    <scope>NUCLEOTIDE SEQUENCE [LARGE SCALE GENOMIC DNA]</scope>
    <source>
        <strain evidence="9 10">CBS 269.37</strain>
    </source>
</reference>
<dbReference type="PANTHER" id="PTHR11699">
    <property type="entry name" value="ALDEHYDE DEHYDROGENASE-RELATED"/>
    <property type="match status" value="1"/>
</dbReference>
<dbReference type="EC" id="1.2.1.3" evidence="3"/>
<evidence type="ECO:0000256" key="5">
    <source>
        <dbReference type="PROSITE-ProRule" id="PRU10007"/>
    </source>
</evidence>
<keyword evidence="10" id="KW-1185">Reference proteome</keyword>
<evidence type="ECO:0000259" key="8">
    <source>
        <dbReference type="Pfam" id="PF00171"/>
    </source>
</evidence>
<dbReference type="FunFam" id="3.40.605.10:FF:000007">
    <property type="entry name" value="NAD/NADP-dependent betaine aldehyde dehydrogenase"/>
    <property type="match status" value="1"/>
</dbReference>
<evidence type="ECO:0000313" key="9">
    <source>
        <dbReference type="EMBL" id="OAG44393.1"/>
    </source>
</evidence>
<dbReference type="InterPro" id="IPR016160">
    <property type="entry name" value="Ald_DH_CS_CYS"/>
</dbReference>
<comment type="similarity">
    <text evidence="1 6">Belongs to the aldehyde dehydrogenase family.</text>
</comment>
<dbReference type="Proteomes" id="UP000077002">
    <property type="component" value="Unassembled WGS sequence"/>
</dbReference>
<comment type="caution">
    <text evidence="9">The sequence shown here is derived from an EMBL/GenBank/DDBJ whole genome shotgun (WGS) entry which is preliminary data.</text>
</comment>
<evidence type="ECO:0000256" key="2">
    <source>
        <dbReference type="ARBA" id="ARBA00023002"/>
    </source>
</evidence>
<evidence type="ECO:0000256" key="1">
    <source>
        <dbReference type="ARBA" id="ARBA00009986"/>
    </source>
</evidence>
<dbReference type="PROSITE" id="PS00687">
    <property type="entry name" value="ALDEHYDE_DEHYDR_GLU"/>
    <property type="match status" value="1"/>
</dbReference>
<dbReference type="PROSITE" id="PS00070">
    <property type="entry name" value="ALDEHYDE_DEHYDR_CYS"/>
    <property type="match status" value="1"/>
</dbReference>
<dbReference type="Pfam" id="PF00171">
    <property type="entry name" value="Aldedh"/>
    <property type="match status" value="1"/>
</dbReference>
<dbReference type="GO" id="GO:0004029">
    <property type="term" value="F:aldehyde dehydrogenase (NAD+) activity"/>
    <property type="evidence" value="ECO:0007669"/>
    <property type="project" value="UniProtKB-EC"/>
</dbReference>
<dbReference type="InterPro" id="IPR015590">
    <property type="entry name" value="Aldehyde_DH_dom"/>
</dbReference>
<evidence type="ECO:0000256" key="3">
    <source>
        <dbReference type="ARBA" id="ARBA00024226"/>
    </source>
</evidence>
<sequence length="491" mass="52541">MVSDPEVPSVGDVETRLFINNEFVEAKDGKTFPVINPATEEVFQHVSEASAADVDLAVSAAEVAFPAWSALGGFQRAAYFYKLADLVEQSNSKLALIEASSMGRPVGTYTEGLASARFLRYMAGKATDVQGTSSTQTPGFLNLTLREPYGVCAAITPWNAPVTMLMFKMAPALIAGNTLVVKSSEKAPLTSLYVASLARAAGFPPGVLNVLSGFGTPCGAALASHMKIRKISFTGSVRTGKAIKEAAAKSNLKKVTLELGGKSPLVIFEDADLDKAAEAAAKSILLNSGQACIASTRVYVAKTVIEAFCQKFVQSLKDLGANPSSGNDPRVSGTRRGPQATRSQFESILSYIKEAEQSGYGIIAGGKREGQRGFFVEPTIIYEPDEQSRVMREEIFGPVACVKSFETEEDVIRRANDSEFGLYASVYTKDISRALRVGRAFESGTVGINCTSPMMTHDMPFGGVKQSGEGRELGKTAVDDWTQLKTMYIAM</sequence>
<dbReference type="GeneID" id="34596568"/>
<protein>
    <recommendedName>
        <fullName evidence="3">aldehyde dehydrogenase (NAD(+))</fullName>
        <ecNumber evidence="3">1.2.1.3</ecNumber>
    </recommendedName>
</protein>
<dbReference type="InterPro" id="IPR016161">
    <property type="entry name" value="Ald_DH/histidinol_DH"/>
</dbReference>
<feature type="region of interest" description="Disordered" evidence="7">
    <location>
        <begin position="320"/>
        <end position="342"/>
    </location>
</feature>
<dbReference type="FunFam" id="3.40.309.10:FF:000012">
    <property type="entry name" value="Betaine aldehyde dehydrogenase"/>
    <property type="match status" value="1"/>
</dbReference>
<dbReference type="RefSeq" id="XP_022516345.1">
    <property type="nucleotide sequence ID" value="XM_022651372.1"/>
</dbReference>
<dbReference type="EMBL" id="LVKK01000005">
    <property type="protein sequence ID" value="OAG44393.1"/>
    <property type="molecule type" value="Genomic_DNA"/>
</dbReference>
<gene>
    <name evidence="9" type="ORF">AYO21_01389</name>
</gene>
<keyword evidence="2 6" id="KW-0560">Oxidoreductase</keyword>
<dbReference type="Gene3D" id="3.40.605.10">
    <property type="entry name" value="Aldehyde Dehydrogenase, Chain A, domain 1"/>
    <property type="match status" value="1"/>
</dbReference>
<evidence type="ECO:0000256" key="7">
    <source>
        <dbReference type="SAM" id="MobiDB-lite"/>
    </source>
</evidence>
<dbReference type="OrthoDB" id="310895at2759"/>
<evidence type="ECO:0000256" key="4">
    <source>
        <dbReference type="ARBA" id="ARBA00049194"/>
    </source>
</evidence>
<comment type="catalytic activity">
    <reaction evidence="4">
        <text>an aldehyde + NAD(+) + H2O = a carboxylate + NADH + 2 H(+)</text>
        <dbReference type="Rhea" id="RHEA:16185"/>
        <dbReference type="ChEBI" id="CHEBI:15377"/>
        <dbReference type="ChEBI" id="CHEBI:15378"/>
        <dbReference type="ChEBI" id="CHEBI:17478"/>
        <dbReference type="ChEBI" id="CHEBI:29067"/>
        <dbReference type="ChEBI" id="CHEBI:57540"/>
        <dbReference type="ChEBI" id="CHEBI:57945"/>
        <dbReference type="EC" id="1.2.1.3"/>
    </reaction>
</comment>
<dbReference type="InterPro" id="IPR016162">
    <property type="entry name" value="Ald_DH_N"/>
</dbReference>
<evidence type="ECO:0000313" key="10">
    <source>
        <dbReference type="Proteomes" id="UP000077002"/>
    </source>
</evidence>